<dbReference type="OMA" id="ALWERYS"/>
<dbReference type="Gene3D" id="1.25.40.10">
    <property type="entry name" value="Tetratricopeptide repeat domain"/>
    <property type="match status" value="1"/>
</dbReference>
<evidence type="ECO:0000313" key="3">
    <source>
        <dbReference type="EMBL" id="EJF57130.1"/>
    </source>
</evidence>
<evidence type="ECO:0000313" key="4">
    <source>
        <dbReference type="Proteomes" id="UP000053319"/>
    </source>
</evidence>
<feature type="compositionally biased region" description="Basic and acidic residues" evidence="2">
    <location>
        <begin position="572"/>
        <end position="584"/>
    </location>
</feature>
<reference evidence="3 4" key="1">
    <citation type="journal article" date="2012" name="Science">
        <title>The Paleozoic origin of enzymatic lignin decomposition reconstructed from 31 fungal genomes.</title>
        <authorList>
            <person name="Floudas D."/>
            <person name="Binder M."/>
            <person name="Riley R."/>
            <person name="Barry K."/>
            <person name="Blanchette R.A."/>
            <person name="Henrissat B."/>
            <person name="Martinez A.T."/>
            <person name="Otillar R."/>
            <person name="Spatafora J.W."/>
            <person name="Yadav J.S."/>
            <person name="Aerts A."/>
            <person name="Benoit I."/>
            <person name="Boyd A."/>
            <person name="Carlson A."/>
            <person name="Copeland A."/>
            <person name="Coutinho P.M."/>
            <person name="de Vries R.P."/>
            <person name="Ferreira P."/>
            <person name="Findley K."/>
            <person name="Foster B."/>
            <person name="Gaskell J."/>
            <person name="Glotzer D."/>
            <person name="Gorecki P."/>
            <person name="Heitman J."/>
            <person name="Hesse C."/>
            <person name="Hori C."/>
            <person name="Igarashi K."/>
            <person name="Jurgens J.A."/>
            <person name="Kallen N."/>
            <person name="Kersten P."/>
            <person name="Kohler A."/>
            <person name="Kuees U."/>
            <person name="Kumar T.K.A."/>
            <person name="Kuo A."/>
            <person name="LaButti K."/>
            <person name="Larrondo L.F."/>
            <person name="Lindquist E."/>
            <person name="Ling A."/>
            <person name="Lombard V."/>
            <person name="Lucas S."/>
            <person name="Lundell T."/>
            <person name="Martin R."/>
            <person name="McLaughlin D.J."/>
            <person name="Morgenstern I."/>
            <person name="Morin E."/>
            <person name="Murat C."/>
            <person name="Nagy L.G."/>
            <person name="Nolan M."/>
            <person name="Ohm R.A."/>
            <person name="Patyshakuliyeva A."/>
            <person name="Rokas A."/>
            <person name="Ruiz-Duenas F.J."/>
            <person name="Sabat G."/>
            <person name="Salamov A."/>
            <person name="Samejima M."/>
            <person name="Schmutz J."/>
            <person name="Slot J.C."/>
            <person name="St John F."/>
            <person name="Stenlid J."/>
            <person name="Sun H."/>
            <person name="Sun S."/>
            <person name="Syed K."/>
            <person name="Tsang A."/>
            <person name="Wiebenga A."/>
            <person name="Young D."/>
            <person name="Pisabarro A."/>
            <person name="Eastwood D.C."/>
            <person name="Martin F."/>
            <person name="Cullen D."/>
            <person name="Grigoriev I.V."/>
            <person name="Hibbett D.S."/>
        </authorList>
    </citation>
    <scope>NUCLEOTIDE SEQUENCE [LARGE SCALE GENOMIC DNA]</scope>
    <source>
        <strain evidence="3 4">LYAD-421 SS1</strain>
    </source>
</reference>
<dbReference type="Proteomes" id="UP000053319">
    <property type="component" value="Unassembled WGS sequence"/>
</dbReference>
<sequence length="920" mass="101685">MFLCRHQLLRAPAQRHFASLLTKRHAPAVAAIPEPTSPRHAHCASSRPVIDGAPPGRTNTADTNAPSHSSRTAGHLPEIQDHEDSSSRNLHTRRSSRLPRMSDEEFSHRPICNYIRLRKFGIPGFQQLTAKRFGLVVNDALRGRWAGPDIFSDLVEDAIHVCERQNVLKGRFVITLVLRKLAIAQAITKTQILQLLRTLEAHDGLRFVPTESRIFIARAVAAYPPDQTIDGELFGLLAPWLLRALPEKPAPSTDKPGLWEESSTGTRVPRVLWAIYRGILSLAQSREQTGASNLLAKLVAGSHVGNDAINATNLSEKDYIYIVLSVLVRTCLSHGWVSRAAELLMPEVSARESLSPALAQLLQDWVAAALGDPREQDLKPAAHALILLFQRAEKFQASTAVVQEFYDAAFRAKMPEVVESVYRAARKIETYPYPPPRGQALLYFMRYLLQNSRNVHLARLLAQQIVEEDIPLPPTVRGDFISNIAVFGFTSYARALWERYSTGPDMLYVVGRRAVMLRLVSAFLKAEAIVMRTVRQRWPSEPTVAPRINQLDEAARRVDDQDEDVQASSSETRPDDRVEEDHPASDAPHPAASPPPHGIADEDAELVSGLSSDADDLAAPTGEDGSGRRPLGFAALTRSELLERAGDLRRFAERVFDAYVACKPPLEALDHYGLNALARGAFMLGRDQMAFEVFSAMKKRGIKLDMYDVNVALSVVAKADPAAGFARIRRMLASGFKPDAATYGTVIHWAVYHGDAPLVGEVLRFARANGLKNFSFKTMGSLLHATVSSQFDSLTTPGAQLDNARGIVDNMFDVGILPTVNMGRDCVIAALRAEDPVMAFSFWKQLLRGKVQYTDPAQAALRRRIVYQIREHYSSGWLDEKRARAMLSELGYPSELPLHVKQRLGAGAPEIDDAGPLSAQ</sequence>
<dbReference type="RefSeq" id="XP_007370182.1">
    <property type="nucleotide sequence ID" value="XM_007370120.1"/>
</dbReference>
<evidence type="ECO:0008006" key="5">
    <source>
        <dbReference type="Google" id="ProtNLM"/>
    </source>
</evidence>
<proteinExistence type="predicted"/>
<dbReference type="PANTHER" id="PTHR47447">
    <property type="entry name" value="OS03G0856100 PROTEIN"/>
    <property type="match status" value="1"/>
</dbReference>
<gene>
    <name evidence="3" type="ORF">DICSQDRAFT_112234</name>
</gene>
<dbReference type="KEGG" id="dsq:DICSQDRAFT_112234"/>
<dbReference type="AlphaFoldDB" id="R7SN55"/>
<dbReference type="OrthoDB" id="185373at2759"/>
<protein>
    <recommendedName>
        <fullName evidence="5">Pentacotripeptide-repeat region of PRORP domain-containing protein</fullName>
    </recommendedName>
</protein>
<name>R7SN55_DICSQ</name>
<accession>R7SN55</accession>
<feature type="compositionally biased region" description="Polar residues" evidence="2">
    <location>
        <begin position="57"/>
        <end position="72"/>
    </location>
</feature>
<evidence type="ECO:0000256" key="2">
    <source>
        <dbReference type="SAM" id="MobiDB-lite"/>
    </source>
</evidence>
<dbReference type="InterPro" id="IPR011990">
    <property type="entry name" value="TPR-like_helical_dom_sf"/>
</dbReference>
<dbReference type="GeneID" id="18834025"/>
<organism evidence="3 4">
    <name type="scientific">Dichomitus squalens (strain LYAD-421)</name>
    <name type="common">Western red white-rot fungus</name>
    <dbReference type="NCBI Taxonomy" id="732165"/>
    <lineage>
        <taxon>Eukaryota</taxon>
        <taxon>Fungi</taxon>
        <taxon>Dikarya</taxon>
        <taxon>Basidiomycota</taxon>
        <taxon>Agaricomycotina</taxon>
        <taxon>Agaricomycetes</taxon>
        <taxon>Polyporales</taxon>
        <taxon>Polyporaceae</taxon>
        <taxon>Dichomitus</taxon>
    </lineage>
</organism>
<feature type="region of interest" description="Disordered" evidence="2">
    <location>
        <begin position="541"/>
        <end position="602"/>
    </location>
</feature>
<dbReference type="EMBL" id="JH719457">
    <property type="protein sequence ID" value="EJF57130.1"/>
    <property type="molecule type" value="Genomic_DNA"/>
</dbReference>
<evidence type="ECO:0000256" key="1">
    <source>
        <dbReference type="ARBA" id="ARBA00022737"/>
    </source>
</evidence>
<feature type="region of interest" description="Disordered" evidence="2">
    <location>
        <begin position="33"/>
        <end position="102"/>
    </location>
</feature>
<dbReference type="PANTHER" id="PTHR47447:SF25">
    <property type="entry name" value="SAP DOMAIN-CONTAINING PROTEIN"/>
    <property type="match status" value="1"/>
</dbReference>
<keyword evidence="1" id="KW-0677">Repeat</keyword>
<dbReference type="HOGENOM" id="CLU_014400_0_0_1"/>